<proteinExistence type="predicted"/>
<organism evidence="1 2">
    <name type="scientific">Membranihabitans marinus</name>
    <dbReference type="NCBI Taxonomy" id="1227546"/>
    <lineage>
        <taxon>Bacteria</taxon>
        <taxon>Pseudomonadati</taxon>
        <taxon>Bacteroidota</taxon>
        <taxon>Saprospiria</taxon>
        <taxon>Saprospirales</taxon>
        <taxon>Saprospiraceae</taxon>
        <taxon>Membranihabitans</taxon>
    </lineage>
</organism>
<dbReference type="RefSeq" id="WP_222579879.1">
    <property type="nucleotide sequence ID" value="NZ_JAHVHU010000008.1"/>
</dbReference>
<name>A0A953HUA9_9BACT</name>
<evidence type="ECO:0000313" key="1">
    <source>
        <dbReference type="EMBL" id="MBY5958341.1"/>
    </source>
</evidence>
<dbReference type="EMBL" id="JAHVHU010000008">
    <property type="protein sequence ID" value="MBY5958341.1"/>
    <property type="molecule type" value="Genomic_DNA"/>
</dbReference>
<reference evidence="1" key="1">
    <citation type="submission" date="2021-06" db="EMBL/GenBank/DDBJ databases">
        <title>44 bacteria genomes isolated from Dapeng, Shenzhen.</title>
        <authorList>
            <person name="Zheng W."/>
            <person name="Yu S."/>
            <person name="Huang Y."/>
        </authorList>
    </citation>
    <scope>NUCLEOTIDE SEQUENCE</scope>
    <source>
        <strain evidence="1">DP5N28-2</strain>
    </source>
</reference>
<comment type="caution">
    <text evidence="1">The sequence shown here is derived from an EMBL/GenBank/DDBJ whole genome shotgun (WGS) entry which is preliminary data.</text>
</comment>
<dbReference type="Proteomes" id="UP000753961">
    <property type="component" value="Unassembled WGS sequence"/>
</dbReference>
<keyword evidence="2" id="KW-1185">Reference proteome</keyword>
<evidence type="ECO:0000313" key="2">
    <source>
        <dbReference type="Proteomes" id="UP000753961"/>
    </source>
</evidence>
<protein>
    <submittedName>
        <fullName evidence="1">Uncharacterized protein</fullName>
    </submittedName>
</protein>
<accession>A0A953HUA9</accession>
<dbReference type="AlphaFoldDB" id="A0A953HUA9"/>
<gene>
    <name evidence="1" type="ORF">KUV50_09380</name>
</gene>
<sequence>MLSHTDASPEEYQKFFTHLIEHRFRRLLSIYGHKDKQQSFQTIEAPLPLEHELNHLLQSGHPELFFKNVLYHLGRTLKKIPTGIVPTLLTLFKNHPTMWSTIYAQHPELTLALSRNHGTWNYILRAFDHKLTLAIGSPGYYDALKVRMEVLPLPTFSYIKDIYPKVSAPQQARLLDILHKDLSPDVGQFIETQLSHSRKPVRLAALNACVLRKVKSVYDPLKNELLKYIKAPQNDDSLIRLPPLLSWKDLEGLGHKTTKTDILIALVDPDDYLNKQSKSFQSEHQPALIEAATLHRSQKTLSHLAQGTPSLLHDSAFVKALDGSTALDILKIFIDDPHSSFDQQFINLLKKIHPFLNESDSDLVWQRFVKQWAEMPFTVEELALEVLALRIHPNRIRPIWQHSLLQDTAPPLQKIRDILKNRLELMKKCYA</sequence>